<evidence type="ECO:0000256" key="1">
    <source>
        <dbReference type="SAM" id="MobiDB-lite"/>
    </source>
</evidence>
<name>H2AQ08_KAZAF</name>
<sequence>MNRPSEVTDRSMPFKYTKPLNVNGQRTNIEGCPNTTWMGNRKESNTKPNKNTKFQTSMLVQESNEPGFSQTLSSTGGKQSNMQRKVPDYYHHIKNQNSNSSLQQMNTSSHYRVTDSTIPQYSNALNYTSHQNANLTSGYSSFNAGFPYQSAPAQTPHYTTYPYYNLNAEAESDSCIGESFPVYFDPRSAANMSHKEKVNNWIDNIPIYEIDEDIWGDDCFTVDYSVNWDEQDFDNHQKYSNNVISNITSDEVLFMQSKKIDSLVRRMYYIEQEININVHDELAVAQET</sequence>
<evidence type="ECO:0000313" key="3">
    <source>
        <dbReference type="Proteomes" id="UP000005220"/>
    </source>
</evidence>
<dbReference type="KEGG" id="kaf:KAFR_0B01590"/>
<dbReference type="GeneID" id="13884905"/>
<dbReference type="RefSeq" id="XP_003955593.1">
    <property type="nucleotide sequence ID" value="XM_003955544.1"/>
</dbReference>
<dbReference type="HOGENOM" id="CLU_980669_0_0_1"/>
<dbReference type="OrthoDB" id="3981267at2759"/>
<reference evidence="2 3" key="1">
    <citation type="journal article" date="2011" name="Proc. Natl. Acad. Sci. U.S.A.">
        <title>Evolutionary erosion of yeast sex chromosomes by mating-type switching accidents.</title>
        <authorList>
            <person name="Gordon J.L."/>
            <person name="Armisen D."/>
            <person name="Proux-Wera E."/>
            <person name="Oheigeartaigh S.S."/>
            <person name="Byrne K.P."/>
            <person name="Wolfe K.H."/>
        </authorList>
    </citation>
    <scope>NUCLEOTIDE SEQUENCE [LARGE SCALE GENOMIC DNA]</scope>
    <source>
        <strain evidence="3">ATCC 22294 / BCRC 22015 / CBS 2517 / CECT 1963 / NBRC 1671 / NRRL Y-8276</strain>
    </source>
</reference>
<dbReference type="eggNOG" id="ENOG502S6B4">
    <property type="taxonomic scope" value="Eukaryota"/>
</dbReference>
<dbReference type="AlphaFoldDB" id="H2AQ08"/>
<gene>
    <name evidence="2" type="primary">KAFR0B01590</name>
    <name evidence="2" type="ORF">KAFR_0B01590</name>
</gene>
<protein>
    <submittedName>
        <fullName evidence="2">Uncharacterized protein</fullName>
    </submittedName>
</protein>
<dbReference type="Proteomes" id="UP000005220">
    <property type="component" value="Chromosome 2"/>
</dbReference>
<evidence type="ECO:0000313" key="2">
    <source>
        <dbReference type="EMBL" id="CCF56458.1"/>
    </source>
</evidence>
<dbReference type="STRING" id="1071382.H2AQ08"/>
<organism evidence="2 3">
    <name type="scientific">Kazachstania africana (strain ATCC 22294 / BCRC 22015 / CBS 2517 / CECT 1963 / NBRC 1671 / NRRL Y-8276)</name>
    <name type="common">Yeast</name>
    <name type="synonym">Kluyveromyces africanus</name>
    <dbReference type="NCBI Taxonomy" id="1071382"/>
    <lineage>
        <taxon>Eukaryota</taxon>
        <taxon>Fungi</taxon>
        <taxon>Dikarya</taxon>
        <taxon>Ascomycota</taxon>
        <taxon>Saccharomycotina</taxon>
        <taxon>Saccharomycetes</taxon>
        <taxon>Saccharomycetales</taxon>
        <taxon>Saccharomycetaceae</taxon>
        <taxon>Kazachstania</taxon>
    </lineage>
</organism>
<keyword evidence="3" id="KW-1185">Reference proteome</keyword>
<dbReference type="EMBL" id="HE650822">
    <property type="protein sequence ID" value="CCF56458.1"/>
    <property type="molecule type" value="Genomic_DNA"/>
</dbReference>
<feature type="compositionally biased region" description="Polar residues" evidence="1">
    <location>
        <begin position="21"/>
        <end position="38"/>
    </location>
</feature>
<feature type="region of interest" description="Disordered" evidence="1">
    <location>
        <begin position="21"/>
        <end position="82"/>
    </location>
</feature>
<accession>H2AQ08</accession>
<dbReference type="FunCoup" id="H2AQ08">
    <property type="interactions" value="63"/>
</dbReference>
<feature type="compositionally biased region" description="Polar residues" evidence="1">
    <location>
        <begin position="46"/>
        <end position="82"/>
    </location>
</feature>
<proteinExistence type="predicted"/>
<dbReference type="InParanoid" id="H2AQ08"/>